<evidence type="ECO:0000256" key="2">
    <source>
        <dbReference type="ARBA" id="ARBA00012438"/>
    </source>
</evidence>
<evidence type="ECO:0000256" key="10">
    <source>
        <dbReference type="ARBA" id="ARBA00023012"/>
    </source>
</evidence>
<dbReference type="InterPro" id="IPR005467">
    <property type="entry name" value="His_kinase_dom"/>
</dbReference>
<dbReference type="SMART" id="SM00260">
    <property type="entry name" value="CheW"/>
    <property type="match status" value="1"/>
</dbReference>
<dbReference type="InterPro" id="IPR037006">
    <property type="entry name" value="CheA-like_homodim_sf"/>
</dbReference>
<dbReference type="Pfam" id="PF01584">
    <property type="entry name" value="CheW"/>
    <property type="match status" value="1"/>
</dbReference>
<dbReference type="SUPFAM" id="SSF55874">
    <property type="entry name" value="ATPase domain of HSP90 chaperone/DNA topoisomerase II/histidine kinase"/>
    <property type="match status" value="1"/>
</dbReference>
<dbReference type="Gene3D" id="1.10.287.560">
    <property type="entry name" value="Histidine kinase CheA-like, homodimeric domain"/>
    <property type="match status" value="1"/>
</dbReference>
<dbReference type="Gene3D" id="1.20.120.160">
    <property type="entry name" value="HPT domain"/>
    <property type="match status" value="1"/>
</dbReference>
<dbReference type="InterPro" id="IPR036890">
    <property type="entry name" value="HATPase_C_sf"/>
</dbReference>
<dbReference type="EMBL" id="JAOWKZ010000003">
    <property type="protein sequence ID" value="MCV2873345.1"/>
    <property type="molecule type" value="Genomic_DNA"/>
</dbReference>
<feature type="domain" description="CheW-like" evidence="14">
    <location>
        <begin position="505"/>
        <end position="641"/>
    </location>
</feature>
<dbReference type="Gene3D" id="3.30.565.10">
    <property type="entry name" value="Histidine kinase-like ATPase, C-terminal domain"/>
    <property type="match status" value="1"/>
</dbReference>
<organism evidence="16 17">
    <name type="scientific">Albidovulum litorale</name>
    <dbReference type="NCBI Taxonomy" id="2984134"/>
    <lineage>
        <taxon>Bacteria</taxon>
        <taxon>Pseudomonadati</taxon>
        <taxon>Pseudomonadota</taxon>
        <taxon>Alphaproteobacteria</taxon>
        <taxon>Rhodobacterales</taxon>
        <taxon>Paracoccaceae</taxon>
        <taxon>Albidovulum</taxon>
    </lineage>
</organism>
<dbReference type="InterPro" id="IPR036641">
    <property type="entry name" value="HPT_dom_sf"/>
</dbReference>
<feature type="modified residue" description="Phosphohistidine" evidence="12">
    <location>
        <position position="56"/>
    </location>
</feature>
<evidence type="ECO:0000256" key="7">
    <source>
        <dbReference type="ARBA" id="ARBA00022741"/>
    </source>
</evidence>
<dbReference type="InterPro" id="IPR004105">
    <property type="entry name" value="CheA-like_dim"/>
</dbReference>
<proteinExistence type="predicted"/>
<feature type="domain" description="Histidine kinase" evidence="13">
    <location>
        <begin position="252"/>
        <end position="503"/>
    </location>
</feature>
<dbReference type="InterPro" id="IPR036061">
    <property type="entry name" value="CheW-like_dom_sf"/>
</dbReference>
<evidence type="ECO:0000256" key="6">
    <source>
        <dbReference type="ARBA" id="ARBA00022679"/>
    </source>
</evidence>
<dbReference type="InterPro" id="IPR036097">
    <property type="entry name" value="HisK_dim/P_sf"/>
</dbReference>
<dbReference type="PROSITE" id="PS50109">
    <property type="entry name" value="HIS_KIN"/>
    <property type="match status" value="1"/>
</dbReference>
<evidence type="ECO:0000256" key="5">
    <source>
        <dbReference type="ARBA" id="ARBA00022553"/>
    </source>
</evidence>
<evidence type="ECO:0000313" key="16">
    <source>
        <dbReference type="EMBL" id="MCV2873345.1"/>
    </source>
</evidence>
<comment type="function">
    <text evidence="11">Involved in the transmission of sensory signals from the chemoreceptors to the flagellar motors. CheA is autophosphorylated; it can transfer its phosphate group to either CheB or CheY.</text>
</comment>
<keyword evidence="7" id="KW-0547">Nucleotide-binding</keyword>
<comment type="catalytic activity">
    <reaction evidence="1">
        <text>ATP + protein L-histidine = ADP + protein N-phospho-L-histidine.</text>
        <dbReference type="EC" id="2.7.13.3"/>
    </reaction>
</comment>
<keyword evidence="10" id="KW-0902">Two-component regulatory system</keyword>
<dbReference type="PANTHER" id="PTHR43395">
    <property type="entry name" value="SENSOR HISTIDINE KINASE CHEA"/>
    <property type="match status" value="1"/>
</dbReference>
<dbReference type="SUPFAM" id="SSF50341">
    <property type="entry name" value="CheW-like"/>
    <property type="match status" value="1"/>
</dbReference>
<accession>A0ABT2ZQA6</accession>
<reference evidence="16 17" key="1">
    <citation type="submission" date="2022-10" db="EMBL/GenBank/DDBJ databases">
        <title>Defluviimonas sp. nov., isolated from ocean surface sediments.</title>
        <authorList>
            <person name="He W."/>
            <person name="Wang L."/>
            <person name="Zhang D.-F."/>
        </authorList>
    </citation>
    <scope>NUCLEOTIDE SEQUENCE [LARGE SCALE GENOMIC DNA]</scope>
    <source>
        <strain evidence="16 17">WL0050</strain>
    </source>
</reference>
<keyword evidence="5 12" id="KW-0597">Phosphoprotein</keyword>
<dbReference type="Proteomes" id="UP001652564">
    <property type="component" value="Unassembled WGS sequence"/>
</dbReference>
<dbReference type="InterPro" id="IPR002545">
    <property type="entry name" value="CheW-lke_dom"/>
</dbReference>
<dbReference type="PANTHER" id="PTHR43395:SF10">
    <property type="entry name" value="CHEMOTAXIS PROTEIN CHEA"/>
    <property type="match status" value="1"/>
</dbReference>
<dbReference type="RefSeq" id="WP_263740552.1">
    <property type="nucleotide sequence ID" value="NZ_JAOWKZ010000003.1"/>
</dbReference>
<dbReference type="Pfam" id="PF02895">
    <property type="entry name" value="H-kinase_dim"/>
    <property type="match status" value="1"/>
</dbReference>
<dbReference type="PRINTS" id="PR00344">
    <property type="entry name" value="BCTRLSENSOR"/>
</dbReference>
<feature type="domain" description="HPt" evidence="15">
    <location>
        <begin position="4"/>
        <end position="113"/>
    </location>
</feature>
<evidence type="ECO:0000256" key="3">
    <source>
        <dbReference type="ARBA" id="ARBA00021495"/>
    </source>
</evidence>
<dbReference type="Pfam" id="PF01627">
    <property type="entry name" value="Hpt"/>
    <property type="match status" value="1"/>
</dbReference>
<evidence type="ECO:0000256" key="12">
    <source>
        <dbReference type="PROSITE-ProRule" id="PRU00110"/>
    </source>
</evidence>
<name>A0ABT2ZQA6_9RHOB</name>
<evidence type="ECO:0000259" key="15">
    <source>
        <dbReference type="PROSITE" id="PS50894"/>
    </source>
</evidence>
<keyword evidence="17" id="KW-1185">Reference proteome</keyword>
<dbReference type="CDD" id="cd00088">
    <property type="entry name" value="HPT"/>
    <property type="match status" value="1"/>
</dbReference>
<protein>
    <recommendedName>
        <fullName evidence="3">Chemotaxis protein CheA</fullName>
        <ecNumber evidence="2">2.7.13.3</ecNumber>
    </recommendedName>
</protein>
<keyword evidence="9" id="KW-0067">ATP-binding</keyword>
<comment type="caution">
    <text evidence="16">The sequence shown here is derived from an EMBL/GenBank/DDBJ whole genome shotgun (WGS) entry which is preliminary data.</text>
</comment>
<gene>
    <name evidence="16" type="ORF">OEZ71_13685</name>
</gene>
<dbReference type="InterPro" id="IPR008207">
    <property type="entry name" value="Sig_transdc_His_kin_Hpt_dom"/>
</dbReference>
<evidence type="ECO:0000256" key="11">
    <source>
        <dbReference type="ARBA" id="ARBA00035100"/>
    </source>
</evidence>
<keyword evidence="4" id="KW-0145">Chemotaxis</keyword>
<dbReference type="SMART" id="SM00073">
    <property type="entry name" value="HPT"/>
    <property type="match status" value="1"/>
</dbReference>
<dbReference type="SMART" id="SM01231">
    <property type="entry name" value="H-kinase_dim"/>
    <property type="match status" value="1"/>
</dbReference>
<dbReference type="EC" id="2.7.13.3" evidence="2"/>
<dbReference type="PROSITE" id="PS50851">
    <property type="entry name" value="CHEW"/>
    <property type="match status" value="1"/>
</dbReference>
<dbReference type="SMART" id="SM00387">
    <property type="entry name" value="HATPase_c"/>
    <property type="match status" value="1"/>
</dbReference>
<dbReference type="CDD" id="cd00731">
    <property type="entry name" value="CheA_reg"/>
    <property type="match status" value="1"/>
</dbReference>
<dbReference type="PROSITE" id="PS50894">
    <property type="entry name" value="HPT"/>
    <property type="match status" value="1"/>
</dbReference>
<dbReference type="SUPFAM" id="SSF47226">
    <property type="entry name" value="Histidine-containing phosphotransfer domain, HPT domain"/>
    <property type="match status" value="1"/>
</dbReference>
<evidence type="ECO:0000256" key="8">
    <source>
        <dbReference type="ARBA" id="ARBA00022777"/>
    </source>
</evidence>
<keyword evidence="6" id="KW-0808">Transferase</keyword>
<evidence type="ECO:0000313" key="17">
    <source>
        <dbReference type="Proteomes" id="UP001652564"/>
    </source>
</evidence>
<dbReference type="InterPro" id="IPR003594">
    <property type="entry name" value="HATPase_dom"/>
</dbReference>
<sequence length="659" mass="70362">MTDRRDPMSELKAGFFAECAERIEQLQDALVTFGESVGGGGTVDPEVINTAFRAIHSIKGGAGAFGLDALVRFAHGLESVFDLVRGEQADLTSWQINDLMRASDHLADLIDAARDGITAPPGGDDILGTLSAPASAIMPALEASPLTGPWTLRFRPHTALYASGNDALFPLLALRELGATEIRCDVAALPDLAALDPEEAYLGWTLTVSAERNETEIAELFDFVIGLCDLAILRKPPTTNAITDAPRTQASETSPTMRVDLERIDRLMNVVGELAIGQSILAQSLAEIGLDRQSQLAERLDTLTGLTRDLQDSVMTIRAQPVKPLFQRMGRVLRETSAALGKPARLVLEGETTEVDRTVIERLSDPLMHMIRNAVDHGLESPSARLASQKPSEGTITLAAAHRAGRLVIELHDDGRGLDRNRIRAKAEDRGLISKGDILSGTAIDELIFHPGLSTCESLSNVSGRGVGMDVVKTAISRLGGRISIASEPGWGTRFTLSLPLTLAVMDGMVVSVTGQMLVIPIAAILETAALRTLDRRAAGYDDELVRIRGAFAKLIDVSAALGIRRPGHLPDNAIAVLTASEDGSRAALIVDAVIDQRQIVVKSLRGGFGSIPGISAATILGDGQIAFICDPGELARTLPVDRNQPATVEDRKCQMPAR</sequence>
<evidence type="ECO:0000256" key="1">
    <source>
        <dbReference type="ARBA" id="ARBA00000085"/>
    </source>
</evidence>
<evidence type="ECO:0000259" key="13">
    <source>
        <dbReference type="PROSITE" id="PS50109"/>
    </source>
</evidence>
<dbReference type="SUPFAM" id="SSF47384">
    <property type="entry name" value="Homodimeric domain of signal transducing histidine kinase"/>
    <property type="match status" value="1"/>
</dbReference>
<evidence type="ECO:0000259" key="14">
    <source>
        <dbReference type="PROSITE" id="PS50851"/>
    </source>
</evidence>
<dbReference type="Pfam" id="PF02518">
    <property type="entry name" value="HATPase_c"/>
    <property type="match status" value="1"/>
</dbReference>
<dbReference type="CDD" id="cd16916">
    <property type="entry name" value="HATPase_CheA-like"/>
    <property type="match status" value="1"/>
</dbReference>
<evidence type="ECO:0000256" key="4">
    <source>
        <dbReference type="ARBA" id="ARBA00022500"/>
    </source>
</evidence>
<keyword evidence="8" id="KW-0418">Kinase</keyword>
<dbReference type="InterPro" id="IPR004358">
    <property type="entry name" value="Sig_transdc_His_kin-like_C"/>
</dbReference>
<evidence type="ECO:0000256" key="9">
    <source>
        <dbReference type="ARBA" id="ARBA00022840"/>
    </source>
</evidence>
<dbReference type="Gene3D" id="2.30.30.40">
    <property type="entry name" value="SH3 Domains"/>
    <property type="match status" value="1"/>
</dbReference>
<dbReference type="InterPro" id="IPR051315">
    <property type="entry name" value="Bact_Chemotaxis_CheA"/>
</dbReference>